<dbReference type="Pfam" id="PF01408">
    <property type="entry name" value="GFO_IDH_MocA"/>
    <property type="match status" value="1"/>
</dbReference>
<sequence>MEHKRIKTGIIGGSLNNQWASKTHIPALQTSTRHQITAIATSRMESAVKSAAALGAPLAFADYRELCESPEVELVIVSVKVPFHYEAVKTAIAAGKHVYCEWPLAVTLDQAQELAKLADQAGIHHAIGLQARQSAAIQEVKRRLEQGEFGRILSCSIHASTQGKGRVTDRNGAYLLKEEHGATLLSINGGHSLDVLRGLLGDFKELTAIMNIHDVEATVLETGEKVEKDTADQIMIQGTLERGTSVSVHVQGGTYPGFRMEIQGEKGVIRLKQRHSVGHVQFGNLLVQQKRYASSHLVAHGDDDGFETIYGEGEQLHSPMLDVLKAHELFARDMIDGTFASPDFHDAVQLHKLLESVRTAAVTGCKIAPCSIS</sequence>
<comment type="caution">
    <text evidence="3">The sequence shown here is derived from an EMBL/GenBank/DDBJ whole genome shotgun (WGS) entry which is preliminary data.</text>
</comment>
<feature type="domain" description="Gal80p-like C-terminal" evidence="2">
    <location>
        <begin position="137"/>
        <end position="272"/>
    </location>
</feature>
<dbReference type="InterPro" id="IPR036291">
    <property type="entry name" value="NAD(P)-bd_dom_sf"/>
</dbReference>
<dbReference type="Gene3D" id="3.30.360.10">
    <property type="entry name" value="Dihydrodipicolinate Reductase, domain 2"/>
    <property type="match status" value="1"/>
</dbReference>
<protein>
    <submittedName>
        <fullName evidence="3">Oxidoreductase</fullName>
    </submittedName>
</protein>
<evidence type="ECO:0000259" key="2">
    <source>
        <dbReference type="Pfam" id="PF22685"/>
    </source>
</evidence>
<evidence type="ECO:0000313" key="4">
    <source>
        <dbReference type="Proteomes" id="UP000680638"/>
    </source>
</evidence>
<dbReference type="Pfam" id="PF22685">
    <property type="entry name" value="Gal80p_C-like"/>
    <property type="match status" value="1"/>
</dbReference>
<reference evidence="3 4" key="1">
    <citation type="submission" date="2021-03" db="EMBL/GenBank/DDBJ databases">
        <title>Antimicrobial resistance genes in bacteria isolated from Japanese honey, and their potential for conferring macrolide and lincosamide resistance in the American foulbrood pathogen Paenibacillus larvae.</title>
        <authorList>
            <person name="Okamoto M."/>
            <person name="Kumagai M."/>
            <person name="Kanamori H."/>
            <person name="Takamatsu D."/>
        </authorList>
    </citation>
    <scope>NUCLEOTIDE SEQUENCE [LARGE SCALE GENOMIC DNA]</scope>
    <source>
        <strain evidence="3 4">J21TS3</strain>
    </source>
</reference>
<dbReference type="PANTHER" id="PTHR43708">
    <property type="entry name" value="CONSERVED EXPRESSED OXIDOREDUCTASE (EUROFUNG)"/>
    <property type="match status" value="1"/>
</dbReference>
<name>A0ABQ4M147_9BACL</name>
<evidence type="ECO:0000313" key="3">
    <source>
        <dbReference type="EMBL" id="GIO69242.1"/>
    </source>
</evidence>
<dbReference type="SUPFAM" id="SSF51735">
    <property type="entry name" value="NAD(P)-binding Rossmann-fold domains"/>
    <property type="match status" value="1"/>
</dbReference>
<dbReference type="RefSeq" id="WP_212951926.1">
    <property type="nucleotide sequence ID" value="NZ_BORW01000028.1"/>
</dbReference>
<evidence type="ECO:0000259" key="1">
    <source>
        <dbReference type="Pfam" id="PF01408"/>
    </source>
</evidence>
<dbReference type="InterPro" id="IPR000683">
    <property type="entry name" value="Gfo/Idh/MocA-like_OxRdtase_N"/>
</dbReference>
<dbReference type="SUPFAM" id="SSF55347">
    <property type="entry name" value="Glyceraldehyde-3-phosphate dehydrogenase-like, C-terminal domain"/>
    <property type="match status" value="1"/>
</dbReference>
<dbReference type="PANTHER" id="PTHR43708:SF1">
    <property type="entry name" value="GALACTOSE_LACTOSE METABOLISM REGULATORY PROTEIN GAL80"/>
    <property type="match status" value="1"/>
</dbReference>
<dbReference type="InterPro" id="IPR051317">
    <property type="entry name" value="Gfo/Idh/MocA_oxidoreduct"/>
</dbReference>
<proteinExistence type="predicted"/>
<organism evidence="3 4">
    <name type="scientific">Paenibacillus cookii</name>
    <dbReference type="NCBI Taxonomy" id="157839"/>
    <lineage>
        <taxon>Bacteria</taxon>
        <taxon>Bacillati</taxon>
        <taxon>Bacillota</taxon>
        <taxon>Bacilli</taxon>
        <taxon>Bacillales</taxon>
        <taxon>Paenibacillaceae</taxon>
        <taxon>Paenibacillus</taxon>
    </lineage>
</organism>
<keyword evidence="4" id="KW-1185">Reference proteome</keyword>
<dbReference type="EMBL" id="BORW01000028">
    <property type="protein sequence ID" value="GIO69242.1"/>
    <property type="molecule type" value="Genomic_DNA"/>
</dbReference>
<dbReference type="Proteomes" id="UP000680638">
    <property type="component" value="Unassembled WGS sequence"/>
</dbReference>
<dbReference type="InterPro" id="IPR055080">
    <property type="entry name" value="Gal80p-like_C"/>
</dbReference>
<dbReference type="Gene3D" id="3.40.50.720">
    <property type="entry name" value="NAD(P)-binding Rossmann-like Domain"/>
    <property type="match status" value="1"/>
</dbReference>
<feature type="domain" description="Gfo/Idh/MocA-like oxidoreductase N-terminal" evidence="1">
    <location>
        <begin position="7"/>
        <end position="122"/>
    </location>
</feature>
<accession>A0ABQ4M147</accession>
<gene>
    <name evidence="3" type="ORF">J21TS3_40630</name>
</gene>